<evidence type="ECO:0000256" key="2">
    <source>
        <dbReference type="ARBA" id="ARBA00023002"/>
    </source>
</evidence>
<dbReference type="InterPro" id="IPR002355">
    <property type="entry name" value="Cu_oxidase_Cu_BS"/>
</dbReference>
<dbReference type="AlphaFoldDB" id="A0A8T4L6I6"/>
<dbReference type="PANTHER" id="PTHR11709:SF394">
    <property type="entry name" value="FI03373P-RELATED"/>
    <property type="match status" value="1"/>
</dbReference>
<feature type="domain" description="Plastocyanin-like" evidence="5">
    <location>
        <begin position="399"/>
        <end position="497"/>
    </location>
</feature>
<dbReference type="CDD" id="cd13861">
    <property type="entry name" value="CuRO_1_CumA_like"/>
    <property type="match status" value="1"/>
</dbReference>
<evidence type="ECO:0000259" key="5">
    <source>
        <dbReference type="Pfam" id="PF07731"/>
    </source>
</evidence>
<feature type="domain" description="Plastocyanin-like" evidence="4">
    <location>
        <begin position="212"/>
        <end position="273"/>
    </location>
</feature>
<evidence type="ECO:0000256" key="3">
    <source>
        <dbReference type="ARBA" id="ARBA00023008"/>
    </source>
</evidence>
<dbReference type="InterPro" id="IPR001117">
    <property type="entry name" value="Cu-oxidase_2nd"/>
</dbReference>
<gene>
    <name evidence="7" type="ORF">J4203_00080</name>
</gene>
<dbReference type="PANTHER" id="PTHR11709">
    <property type="entry name" value="MULTI-COPPER OXIDASE"/>
    <property type="match status" value="1"/>
</dbReference>
<dbReference type="PROSITE" id="PS00079">
    <property type="entry name" value="MULTICOPPER_OXIDASE1"/>
    <property type="match status" value="1"/>
</dbReference>
<dbReference type="InterPro" id="IPR011707">
    <property type="entry name" value="Cu-oxidase-like_N"/>
</dbReference>
<reference evidence="7" key="1">
    <citation type="submission" date="2021-03" db="EMBL/GenBank/DDBJ databases">
        <authorList>
            <person name="Jaffe A."/>
        </authorList>
    </citation>
    <scope>NUCLEOTIDE SEQUENCE</scope>
    <source>
        <strain evidence="7">RIFCSPLOWO2_01_FULL_58_19</strain>
    </source>
</reference>
<dbReference type="InterPro" id="IPR033138">
    <property type="entry name" value="Cu_oxidase_CS"/>
</dbReference>
<dbReference type="GO" id="GO:0016491">
    <property type="term" value="F:oxidoreductase activity"/>
    <property type="evidence" value="ECO:0007669"/>
    <property type="project" value="UniProtKB-KW"/>
</dbReference>
<evidence type="ECO:0000313" key="8">
    <source>
        <dbReference type="Proteomes" id="UP000678237"/>
    </source>
</evidence>
<reference evidence="7" key="2">
    <citation type="submission" date="2021-05" db="EMBL/GenBank/DDBJ databases">
        <title>Protein family content uncovers lineage relationships and bacterial pathway maintenance mechanisms in DPANN archaea.</title>
        <authorList>
            <person name="Castelle C.J."/>
            <person name="Meheust R."/>
            <person name="Jaffe A.L."/>
            <person name="Seitz K."/>
            <person name="Gong X."/>
            <person name="Baker B.J."/>
            <person name="Banfield J.F."/>
        </authorList>
    </citation>
    <scope>NUCLEOTIDE SEQUENCE</scope>
    <source>
        <strain evidence="7">RIFCSPLOWO2_01_FULL_58_19</strain>
    </source>
</reference>
<proteinExistence type="predicted"/>
<dbReference type="Pfam" id="PF07732">
    <property type="entry name" value="Cu-oxidase_3"/>
    <property type="match status" value="1"/>
</dbReference>
<evidence type="ECO:0000259" key="4">
    <source>
        <dbReference type="Pfam" id="PF00394"/>
    </source>
</evidence>
<dbReference type="Gene3D" id="2.60.40.420">
    <property type="entry name" value="Cupredoxins - blue copper proteins"/>
    <property type="match status" value="3"/>
</dbReference>
<evidence type="ECO:0000256" key="1">
    <source>
        <dbReference type="ARBA" id="ARBA00022723"/>
    </source>
</evidence>
<keyword evidence="3" id="KW-0186">Copper</keyword>
<keyword evidence="1" id="KW-0479">Metal-binding</keyword>
<dbReference type="InterPro" id="IPR011706">
    <property type="entry name" value="Cu-oxidase_C"/>
</dbReference>
<evidence type="ECO:0000259" key="6">
    <source>
        <dbReference type="Pfam" id="PF07732"/>
    </source>
</evidence>
<dbReference type="Pfam" id="PF00394">
    <property type="entry name" value="Cu-oxidase"/>
    <property type="match status" value="1"/>
</dbReference>
<dbReference type="InterPro" id="IPR045087">
    <property type="entry name" value="Cu-oxidase_fam"/>
</dbReference>
<organism evidence="7 8">
    <name type="scientific">Candidatus Iainarchaeum sp</name>
    <dbReference type="NCBI Taxonomy" id="3101447"/>
    <lineage>
        <taxon>Archaea</taxon>
        <taxon>Candidatus Iainarchaeota</taxon>
        <taxon>Candidatus Iainarchaeia</taxon>
        <taxon>Candidatus Iainarchaeales</taxon>
        <taxon>Candidatus Iainarchaeaceae</taxon>
        <taxon>Candidatus Iainarchaeum</taxon>
    </lineage>
</organism>
<keyword evidence="2" id="KW-0560">Oxidoreductase</keyword>
<evidence type="ECO:0000313" key="7">
    <source>
        <dbReference type="EMBL" id="MBS3062247.1"/>
    </source>
</evidence>
<dbReference type="Proteomes" id="UP000678237">
    <property type="component" value="Unassembled WGS sequence"/>
</dbReference>
<feature type="domain" description="Plastocyanin-like" evidence="6">
    <location>
        <begin position="52"/>
        <end position="161"/>
    </location>
</feature>
<sequence>MPCVHGDRVLVLLFLFSLAAGCVARQAPDARPMQAIDLADGSVYSLTASAVTQTMAGKPETLYAYNGMLPGPLLKVRQGSRVSIDFRNSLPYDTTVHWHGVRVAHAFDGVPGVTQEPVKPGETFRYELSFPDEGIYWYHPHLREDRQQELGLYGAILVEPRDPVYYNPVDREEVLFLDDLLLEPGGMAGFNEDQATHALMGRYGNTLFVNWQNNYRLKAGKGQTLRFYLVNAANARPFHFTVEGHPLKLVGLDSGKPEREALVEGVVLGPSERAIVELALEKAGSFKLLNATPDASYTLGVLEVEAASAPTPATDFSSPHANPVLQSSLAPFKALLDQQPDLELELDVEMQGMDMTPHALGGAPEPIEWEEGRMAAMNSASTPENTKWILRDRKTGKENMDVRFEARAGSIQKIRIHNLATSAHPMQHPLHLHGNRFLVASVDGKPNDNLAWKDSVLVPAGSTVDLLVDFSNPGQWMLHCHIPEHLESGMMALLEVRP</sequence>
<name>A0A8T4L6I6_9ARCH</name>
<protein>
    <submittedName>
        <fullName evidence="7">Multicopper oxidase family protein</fullName>
    </submittedName>
</protein>
<dbReference type="SUPFAM" id="SSF49503">
    <property type="entry name" value="Cupredoxins"/>
    <property type="match status" value="3"/>
</dbReference>
<dbReference type="Pfam" id="PF07731">
    <property type="entry name" value="Cu-oxidase_2"/>
    <property type="match status" value="1"/>
</dbReference>
<dbReference type="InterPro" id="IPR008972">
    <property type="entry name" value="Cupredoxin"/>
</dbReference>
<dbReference type="PROSITE" id="PS00080">
    <property type="entry name" value="MULTICOPPER_OXIDASE2"/>
    <property type="match status" value="1"/>
</dbReference>
<dbReference type="CDD" id="cd04207">
    <property type="entry name" value="CuRO_3_LCC_like"/>
    <property type="match status" value="1"/>
</dbReference>
<dbReference type="EMBL" id="JAGVWE010000001">
    <property type="protein sequence ID" value="MBS3062247.1"/>
    <property type="molecule type" value="Genomic_DNA"/>
</dbReference>
<comment type="caution">
    <text evidence="7">The sequence shown here is derived from an EMBL/GenBank/DDBJ whole genome shotgun (WGS) entry which is preliminary data.</text>
</comment>
<dbReference type="GO" id="GO:0005507">
    <property type="term" value="F:copper ion binding"/>
    <property type="evidence" value="ECO:0007669"/>
    <property type="project" value="InterPro"/>
</dbReference>
<accession>A0A8T4L6I6</accession>